<keyword evidence="3" id="KW-1185">Reference proteome</keyword>
<comment type="caution">
    <text evidence="2">The sequence shown here is derived from an EMBL/GenBank/DDBJ whole genome shotgun (WGS) entry which is preliminary data.</text>
</comment>
<dbReference type="InterPro" id="IPR010412">
    <property type="entry name" value="DUF1007"/>
</dbReference>
<dbReference type="EMBL" id="BJUK01000019">
    <property type="protein sequence ID" value="GEK47645.1"/>
    <property type="molecule type" value="Genomic_DNA"/>
</dbReference>
<accession>A0A510XAU1</accession>
<dbReference type="AlphaFoldDB" id="A0A510XAU1"/>
<organism evidence="2 3">
    <name type="scientific">Bisbaumannia pacifica</name>
    <dbReference type="NCBI Taxonomy" id="77098"/>
    <lineage>
        <taxon>Bacteria</taxon>
        <taxon>Pseudomonadati</taxon>
        <taxon>Pseudomonadota</taxon>
        <taxon>Gammaproteobacteria</taxon>
        <taxon>Oceanospirillales</taxon>
        <taxon>Halomonadaceae</taxon>
        <taxon>Bisbaumannia</taxon>
    </lineage>
</organism>
<dbReference type="Proteomes" id="UP000321275">
    <property type="component" value="Unassembled WGS sequence"/>
</dbReference>
<sequence>MLSCHFFWGALMSSPRRLMRRGLLLLGAVLLPAAAQAHPHGWIDLSVRVILDDQGRVEALHQRWRMDPFYSLVLLEELGRAEGDESMEARLDQLGLEIRDTLAPQGYFTELSLDGDALALGEVSEYTVMERGGRVEFIFLLPLDEPRPLGEATLRYRVYDPTYYIEVVHEADERAPREQALVVSGDHDCETRVLAADPDPAQVAEAARLDTDDQAPEGLGRYFAETGEVQCRI</sequence>
<gene>
    <name evidence="2" type="ORF">HPA02_19280</name>
</gene>
<reference evidence="2 3" key="1">
    <citation type="submission" date="2019-07" db="EMBL/GenBank/DDBJ databases">
        <title>Whole genome shotgun sequence of Halomonas pacifica NBRC 102220.</title>
        <authorList>
            <person name="Hosoyama A."/>
            <person name="Uohara A."/>
            <person name="Ohji S."/>
            <person name="Ichikawa N."/>
        </authorList>
    </citation>
    <scope>NUCLEOTIDE SEQUENCE [LARGE SCALE GENOMIC DNA]</scope>
    <source>
        <strain evidence="2 3">NBRC 102220</strain>
    </source>
</reference>
<feature type="chain" id="PRO_5022093494" evidence="1">
    <location>
        <begin position="38"/>
        <end position="233"/>
    </location>
</feature>
<name>A0A510XAU1_9GAMM</name>
<protein>
    <submittedName>
        <fullName evidence="2">Membrane protein</fullName>
    </submittedName>
</protein>
<evidence type="ECO:0000256" key="1">
    <source>
        <dbReference type="SAM" id="SignalP"/>
    </source>
</evidence>
<feature type="signal peptide" evidence="1">
    <location>
        <begin position="1"/>
        <end position="37"/>
    </location>
</feature>
<keyword evidence="1" id="KW-0732">Signal</keyword>
<evidence type="ECO:0000313" key="3">
    <source>
        <dbReference type="Proteomes" id="UP000321275"/>
    </source>
</evidence>
<proteinExistence type="predicted"/>
<dbReference type="Pfam" id="PF06226">
    <property type="entry name" value="DUF1007"/>
    <property type="match status" value="1"/>
</dbReference>
<evidence type="ECO:0000313" key="2">
    <source>
        <dbReference type="EMBL" id="GEK47645.1"/>
    </source>
</evidence>